<evidence type="ECO:0000256" key="5">
    <source>
        <dbReference type="ARBA" id="ARBA00023136"/>
    </source>
</evidence>
<evidence type="ECO:0000256" key="2">
    <source>
        <dbReference type="ARBA" id="ARBA00022475"/>
    </source>
</evidence>
<evidence type="ECO:0000256" key="7">
    <source>
        <dbReference type="SAM" id="Phobius"/>
    </source>
</evidence>
<dbReference type="InterPro" id="IPR002898">
    <property type="entry name" value="MotA_ExbB_proton_chnl"/>
</dbReference>
<keyword evidence="5 7" id="KW-0472">Membrane</keyword>
<feature type="transmembrane region" description="Helical" evidence="7">
    <location>
        <begin position="85"/>
        <end position="105"/>
    </location>
</feature>
<dbReference type="EMBL" id="JABFTT010000012">
    <property type="protein sequence ID" value="MCE8021578.1"/>
    <property type="molecule type" value="Genomic_DNA"/>
</dbReference>
<keyword evidence="6" id="KW-0813">Transport</keyword>
<comment type="subcellular location">
    <subcellularLocation>
        <location evidence="1">Cell membrane</location>
        <topology evidence="1">Multi-pass membrane protein</topology>
    </subcellularLocation>
    <subcellularLocation>
        <location evidence="6">Membrane</location>
        <topology evidence="6">Multi-pass membrane protein</topology>
    </subcellularLocation>
</comment>
<proteinExistence type="inferred from homology"/>
<keyword evidence="6" id="KW-0653">Protein transport</keyword>
<dbReference type="Pfam" id="PF01618">
    <property type="entry name" value="MotA_ExbB"/>
    <property type="match status" value="1"/>
</dbReference>
<dbReference type="RefSeq" id="WP_234274902.1">
    <property type="nucleotide sequence ID" value="NZ_JABFTT010000012.1"/>
</dbReference>
<evidence type="ECO:0000256" key="1">
    <source>
        <dbReference type="ARBA" id="ARBA00004651"/>
    </source>
</evidence>
<feature type="domain" description="MotA/TolQ/ExbB proton channel" evidence="8">
    <location>
        <begin position="74"/>
        <end position="142"/>
    </location>
</feature>
<evidence type="ECO:0000256" key="6">
    <source>
        <dbReference type="RuleBase" id="RU004057"/>
    </source>
</evidence>
<evidence type="ECO:0000313" key="9">
    <source>
        <dbReference type="EMBL" id="MCE8021578.1"/>
    </source>
</evidence>
<protein>
    <submittedName>
        <fullName evidence="9">MotA/TolQ/ExbB proton channel family protein</fullName>
    </submittedName>
</protein>
<reference evidence="9 10" key="1">
    <citation type="journal article" date="2021" name="Front. Microbiol.">
        <title>Aerobic Denitrification and Heterotrophic Sulfur Oxidation in the Genus Halomonas Revealed by Six Novel Species Characterizations and Genome-Based Analysis.</title>
        <authorList>
            <person name="Wang L."/>
            <person name="Shao Z."/>
        </authorList>
    </citation>
    <scope>NUCLEOTIDE SEQUENCE [LARGE SCALE GENOMIC DNA]</scope>
    <source>
        <strain evidence="9 10">MCCC 1A11036</strain>
    </source>
</reference>
<evidence type="ECO:0000313" key="10">
    <source>
        <dbReference type="Proteomes" id="UP001320122"/>
    </source>
</evidence>
<sequence>MTTLELWMYELGRLFLLPVLALILLLFAYSFYALGSFLMETWQRRRGDHACPLARWCREHGSDDSDGLELLILRRLEPLRIVSRTAPMLGLVATMIPLGPALLALGDGDLASVGEQLVVAFAAVILALITASITYWIVTVRRRWLLASLHRIERERAVPVAGTRGVGGTA</sequence>
<comment type="similarity">
    <text evidence="6">Belongs to the exbB/tolQ family.</text>
</comment>
<name>A0ABS9AIX3_9GAMM</name>
<keyword evidence="3 7" id="KW-0812">Transmembrane</keyword>
<keyword evidence="10" id="KW-1185">Reference proteome</keyword>
<evidence type="ECO:0000256" key="4">
    <source>
        <dbReference type="ARBA" id="ARBA00022989"/>
    </source>
</evidence>
<organism evidence="9 10">
    <name type="scientific">Billgrantia zhangzhouensis</name>
    <dbReference type="NCBI Taxonomy" id="2733481"/>
    <lineage>
        <taxon>Bacteria</taxon>
        <taxon>Pseudomonadati</taxon>
        <taxon>Pseudomonadota</taxon>
        <taxon>Gammaproteobacteria</taxon>
        <taxon>Oceanospirillales</taxon>
        <taxon>Halomonadaceae</taxon>
        <taxon>Billgrantia</taxon>
    </lineage>
</organism>
<feature type="transmembrane region" description="Helical" evidence="7">
    <location>
        <begin position="117"/>
        <end position="138"/>
    </location>
</feature>
<dbReference type="Proteomes" id="UP001320122">
    <property type="component" value="Unassembled WGS sequence"/>
</dbReference>
<gene>
    <name evidence="9" type="ORF">HOP51_15870</name>
</gene>
<keyword evidence="2" id="KW-1003">Cell membrane</keyword>
<comment type="caution">
    <text evidence="9">The sequence shown here is derived from an EMBL/GenBank/DDBJ whole genome shotgun (WGS) entry which is preliminary data.</text>
</comment>
<feature type="transmembrane region" description="Helical" evidence="7">
    <location>
        <begin position="15"/>
        <end position="39"/>
    </location>
</feature>
<evidence type="ECO:0000256" key="3">
    <source>
        <dbReference type="ARBA" id="ARBA00022692"/>
    </source>
</evidence>
<keyword evidence="4 7" id="KW-1133">Transmembrane helix</keyword>
<evidence type="ECO:0000259" key="8">
    <source>
        <dbReference type="Pfam" id="PF01618"/>
    </source>
</evidence>
<accession>A0ABS9AIX3</accession>